<feature type="compositionally biased region" description="Low complexity" evidence="9">
    <location>
        <begin position="127"/>
        <end position="136"/>
    </location>
</feature>
<dbReference type="InterPro" id="IPR004835">
    <property type="entry name" value="Chitin_synth"/>
</dbReference>
<dbReference type="PROSITE" id="PS00625">
    <property type="entry name" value="RCC1_1"/>
    <property type="match status" value="1"/>
</dbReference>
<keyword evidence="14" id="KW-1185">Reference proteome</keyword>
<keyword evidence="7 10" id="KW-0472">Membrane</keyword>
<comment type="subcellular location">
    <subcellularLocation>
        <location evidence="1">Membrane</location>
        <topology evidence="1">Multi-pass membrane protein</topology>
    </subcellularLocation>
</comment>
<feature type="transmembrane region" description="Helical" evidence="10">
    <location>
        <begin position="759"/>
        <end position="778"/>
    </location>
</feature>
<dbReference type="InterPro" id="IPR058923">
    <property type="entry name" value="RCC1-like_dom"/>
</dbReference>
<feature type="repeat" description="RCC1" evidence="8">
    <location>
        <begin position="861"/>
        <end position="919"/>
    </location>
</feature>
<evidence type="ECO:0000256" key="8">
    <source>
        <dbReference type="PROSITE-ProRule" id="PRU00235"/>
    </source>
</evidence>
<reference evidence="13 14" key="1">
    <citation type="submission" date="2021-06" db="EMBL/GenBank/DDBJ databases">
        <title>Candida outbreak in Lebanon.</title>
        <authorList>
            <person name="Finianos M."/>
        </authorList>
    </citation>
    <scope>NUCLEOTIDE SEQUENCE [LARGE SCALE GENOMIC DNA]</scope>
    <source>
        <strain evidence="13">CA3LBN</strain>
    </source>
</reference>
<feature type="region of interest" description="Disordered" evidence="9">
    <location>
        <begin position="35"/>
        <end position="148"/>
    </location>
</feature>
<dbReference type="CDD" id="cd04190">
    <property type="entry name" value="Chitin_synth_C"/>
    <property type="match status" value="1"/>
</dbReference>
<keyword evidence="5" id="KW-0677">Repeat</keyword>
<evidence type="ECO:0000256" key="3">
    <source>
        <dbReference type="ARBA" id="ARBA00022676"/>
    </source>
</evidence>
<dbReference type="Pfam" id="PF08407">
    <property type="entry name" value="Chitin_synth_1N"/>
    <property type="match status" value="1"/>
</dbReference>
<evidence type="ECO:0000259" key="12">
    <source>
        <dbReference type="Pfam" id="PF25390"/>
    </source>
</evidence>
<dbReference type="PANTHER" id="PTHR22914:SF38">
    <property type="entry name" value="CHITIN SYNTHASE 2"/>
    <property type="match status" value="1"/>
</dbReference>
<evidence type="ECO:0000313" key="13">
    <source>
        <dbReference type="EMBL" id="QWU89710.1"/>
    </source>
</evidence>
<dbReference type="Pfam" id="PF25390">
    <property type="entry name" value="WD40_RLD"/>
    <property type="match status" value="1"/>
</dbReference>
<feature type="domain" description="RCC1-like" evidence="12">
    <location>
        <begin position="862"/>
        <end position="1277"/>
    </location>
</feature>
<evidence type="ECO:0000256" key="9">
    <source>
        <dbReference type="SAM" id="MobiDB-lite"/>
    </source>
</evidence>
<organism evidence="13 14">
    <name type="scientific">Candidozyma haemuli</name>
    <dbReference type="NCBI Taxonomy" id="45357"/>
    <lineage>
        <taxon>Eukaryota</taxon>
        <taxon>Fungi</taxon>
        <taxon>Dikarya</taxon>
        <taxon>Ascomycota</taxon>
        <taxon>Saccharomycotina</taxon>
        <taxon>Pichiomycetes</taxon>
        <taxon>Metschnikowiaceae</taxon>
        <taxon>Candidozyma</taxon>
    </lineage>
</organism>
<dbReference type="InterPro" id="IPR029044">
    <property type="entry name" value="Nucleotide-diphossugar_trans"/>
</dbReference>
<name>A0ABX8IAI4_9ASCO</name>
<sequence>MKNPFEEESTEGTDEPAYPHAAFTRYPRRELYRIPLDDSNEIDIPRSPDSKLDRNGSPDIFARSSYQVSNGKSSTLKGTRTPNLELNENKTARAKFTSDESPKRQRQGGFFIPDGKQSAVPSDDIFSSHASSSRSTTRSERILEPPQPIFTPETFAEANLQHPDDESDQRTVISDQSLDYGYPDYQKVYEEESISDTNTAYSSGYHSMGAQESDYFGASIDRDMMRNIPDTYVPVKDKTTTKRRVRLIGGDSGNFVLENRIPEELRKVLTRTDSPFGEFTNMTYTACTAEPDNFVADGFTLRPVKFGRETELVICVTMYNEDEFAFARTMHGIMKNVAHLCSRAKSSTWGKDSWKKVQVVIVADGRNKVNEAVLQLLTATGCYQDNLARPYVNNKKVNAHLFEYTTQISIDENLKFKGDEKSLTPVQVLFCLKEKNQKKINSHRWLFNAFCPVLDPNVIVLLDVGTKPDNHAVYNLWKAFDKDSNVAGAAGEITAMKGKGWVNLLNPLVASQNFEYKMSNILDKPLESVLGYITVLPGALSAYRYIALQNHSDGSGPLASYFKGEDLLNSRHLSNSKTNFFEANMYLAEDRILCWELIAKKNENWVLKFVKQATGETDVPDTIPEFLSQRRRWINGAFFAALYALRHTPKVWKTDHSMGRKIWLCVEFAYQFVSTVFSFFSLSNFYLTFYFLTGALISEKSNEQGEFEVIVQDYNIDEVYLETLYSIRSRRSSKKVRPFSETPSELDGEDYAKHVRTKVVLSWLLLNLVFIMTMLQVYEPGDTGRNYYLVFILWMVAVLALFRALGSTAYLLQHFARWLVESHNASNNAKKAKRSTSSNVLRSYQSLPDINETPSRKTEALQIFVWGSGSMCELGLGPSASTKEVKRPRLNPFLTQERLGCAIVDFAVGGMHALALDAENRVWSWGNNDNKVLGRDTTKVKENLKSVDAADSDDEDGDLNEAESTPALVQNLPNLDSKIVQLVATDNLSGVLYENGEVYTWGTFRGNEGLMGFDESKAIQEKPLRMESLKNIVQLAGGKDHVLALDSKGIVYAWGDGQQFQLGRRILERHKVAALKPHQFGLYNIRYIACGDYHSFAINTHGEVFAWGLNQYGQCGVSESGELEDGSLLKQPTRVQTLSELNIKSLVGGEHHSMALTDDGQVLSWGRLDMQELGIPSHKLPSYTFKDAHGRARSVPQPTQVSIGQKQHHKIKTIGAGSHHSFAVTDDGVVFSWGFGDTYAPGLGPLDEDVEEPSRIYNTATKAIDIRMISGGGQFSVSGGIQISEELAIKRNERYQAVDD</sequence>
<dbReference type="PROSITE" id="PS50012">
    <property type="entry name" value="RCC1_3"/>
    <property type="match status" value="7"/>
</dbReference>
<dbReference type="EMBL" id="CP076665">
    <property type="protein sequence ID" value="QWU89710.1"/>
    <property type="molecule type" value="Genomic_DNA"/>
</dbReference>
<feature type="repeat" description="RCC1" evidence="8">
    <location>
        <begin position="1049"/>
        <end position="1101"/>
    </location>
</feature>
<dbReference type="PANTHER" id="PTHR22914">
    <property type="entry name" value="CHITIN SYNTHASE"/>
    <property type="match status" value="1"/>
</dbReference>
<dbReference type="InterPro" id="IPR009091">
    <property type="entry name" value="RCC1/BLIP-II"/>
</dbReference>
<feature type="repeat" description="RCC1" evidence="8">
    <location>
        <begin position="1160"/>
        <end position="1227"/>
    </location>
</feature>
<keyword evidence="3" id="KW-0328">Glycosyltransferase</keyword>
<proteinExistence type="predicted"/>
<dbReference type="SUPFAM" id="SSF53448">
    <property type="entry name" value="Nucleotide-diphospho-sugar transferases"/>
    <property type="match status" value="1"/>
</dbReference>
<evidence type="ECO:0000256" key="5">
    <source>
        <dbReference type="ARBA" id="ARBA00022737"/>
    </source>
</evidence>
<feature type="compositionally biased region" description="Polar residues" evidence="9">
    <location>
        <begin position="64"/>
        <end position="86"/>
    </location>
</feature>
<evidence type="ECO:0000256" key="7">
    <source>
        <dbReference type="ARBA" id="ARBA00023136"/>
    </source>
</evidence>
<evidence type="ECO:0000256" key="2">
    <source>
        <dbReference type="ARBA" id="ARBA00012543"/>
    </source>
</evidence>
<feature type="region of interest" description="Disordered" evidence="9">
    <location>
        <begin position="1"/>
        <end position="23"/>
    </location>
</feature>
<dbReference type="Proteomes" id="UP000825434">
    <property type="component" value="Chromosome 5"/>
</dbReference>
<feature type="repeat" description="RCC1" evidence="8">
    <location>
        <begin position="996"/>
        <end position="1048"/>
    </location>
</feature>
<evidence type="ECO:0000256" key="1">
    <source>
        <dbReference type="ARBA" id="ARBA00004141"/>
    </source>
</evidence>
<feature type="repeat" description="RCC1" evidence="8">
    <location>
        <begin position="920"/>
        <end position="995"/>
    </location>
</feature>
<evidence type="ECO:0000256" key="6">
    <source>
        <dbReference type="ARBA" id="ARBA00022989"/>
    </source>
</evidence>
<keyword evidence="6 10" id="KW-1133">Transmembrane helix</keyword>
<feature type="repeat" description="RCC1" evidence="8">
    <location>
        <begin position="1228"/>
        <end position="1282"/>
    </location>
</feature>
<dbReference type="InterPro" id="IPR013616">
    <property type="entry name" value="Chitin_synth_N"/>
</dbReference>
<accession>A0ABX8IAI4</accession>
<feature type="transmembrane region" description="Helical" evidence="10">
    <location>
        <begin position="790"/>
        <end position="812"/>
    </location>
</feature>
<keyword evidence="3" id="KW-0808">Transferase</keyword>
<feature type="domain" description="Chitin synthase N-terminal" evidence="11">
    <location>
        <begin position="240"/>
        <end position="311"/>
    </location>
</feature>
<evidence type="ECO:0000256" key="10">
    <source>
        <dbReference type="SAM" id="Phobius"/>
    </source>
</evidence>
<dbReference type="EC" id="2.4.1.16" evidence="2"/>
<keyword evidence="4 10" id="KW-0812">Transmembrane</keyword>
<protein>
    <recommendedName>
        <fullName evidence="2">chitin synthase</fullName>
        <ecNumber evidence="2">2.4.1.16</ecNumber>
    </recommendedName>
</protein>
<dbReference type="Pfam" id="PF01644">
    <property type="entry name" value="Chitin_synth_1"/>
    <property type="match status" value="1"/>
</dbReference>
<dbReference type="InterPro" id="IPR000408">
    <property type="entry name" value="Reg_chr_condens"/>
</dbReference>
<feature type="compositionally biased region" description="Basic and acidic residues" evidence="9">
    <location>
        <begin position="43"/>
        <end position="56"/>
    </location>
</feature>
<dbReference type="Gene3D" id="2.130.10.30">
    <property type="entry name" value="Regulator of chromosome condensation 1/beta-lactamase-inhibitor protein II"/>
    <property type="match status" value="1"/>
</dbReference>
<dbReference type="PROSITE" id="PS00626">
    <property type="entry name" value="RCC1_2"/>
    <property type="match status" value="2"/>
</dbReference>
<feature type="transmembrane region" description="Helical" evidence="10">
    <location>
        <begin position="668"/>
        <end position="692"/>
    </location>
</feature>
<evidence type="ECO:0000256" key="4">
    <source>
        <dbReference type="ARBA" id="ARBA00022692"/>
    </source>
</evidence>
<evidence type="ECO:0000259" key="11">
    <source>
        <dbReference type="Pfam" id="PF08407"/>
    </source>
</evidence>
<evidence type="ECO:0000313" key="14">
    <source>
        <dbReference type="Proteomes" id="UP000825434"/>
    </source>
</evidence>
<dbReference type="SUPFAM" id="SSF50985">
    <property type="entry name" value="RCC1/BLIP-II"/>
    <property type="match status" value="1"/>
</dbReference>
<feature type="compositionally biased region" description="Acidic residues" evidence="9">
    <location>
        <begin position="1"/>
        <end position="14"/>
    </location>
</feature>
<dbReference type="PRINTS" id="PR00633">
    <property type="entry name" value="RCCNDNSATION"/>
</dbReference>
<gene>
    <name evidence="13" type="ORF">CA3LBN_004058</name>
</gene>
<feature type="repeat" description="RCC1" evidence="8">
    <location>
        <begin position="1102"/>
        <end position="1159"/>
    </location>
</feature>
<feature type="compositionally biased region" description="Basic and acidic residues" evidence="9">
    <location>
        <begin position="87"/>
        <end position="103"/>
    </location>
</feature>